<gene>
    <name evidence="1" type="ORF">JHL16_22480</name>
</gene>
<dbReference type="Proteomes" id="UP000616151">
    <property type="component" value="Unassembled WGS sequence"/>
</dbReference>
<evidence type="ECO:0000313" key="1">
    <source>
        <dbReference type="EMBL" id="MBK1869144.1"/>
    </source>
</evidence>
<protein>
    <submittedName>
        <fullName evidence="1">Uncharacterized protein</fullName>
    </submittedName>
</protein>
<name>A0ACC5R8Y4_9HYPH</name>
<organism evidence="1 2">
    <name type="scientific">Taklimakanibacter albus</name>
    <dbReference type="NCBI Taxonomy" id="2800327"/>
    <lineage>
        <taxon>Bacteria</taxon>
        <taxon>Pseudomonadati</taxon>
        <taxon>Pseudomonadota</taxon>
        <taxon>Alphaproteobacteria</taxon>
        <taxon>Hyphomicrobiales</taxon>
        <taxon>Aestuariivirgaceae</taxon>
        <taxon>Taklimakanibacter</taxon>
    </lineage>
</organism>
<evidence type="ECO:0000313" key="2">
    <source>
        <dbReference type="Proteomes" id="UP000616151"/>
    </source>
</evidence>
<dbReference type="EMBL" id="JAENHL010000007">
    <property type="protein sequence ID" value="MBK1869144.1"/>
    <property type="molecule type" value="Genomic_DNA"/>
</dbReference>
<accession>A0ACC5R8Y4</accession>
<reference evidence="1" key="1">
    <citation type="submission" date="2021-01" db="EMBL/GenBank/DDBJ databases">
        <authorList>
            <person name="Sun Q."/>
        </authorList>
    </citation>
    <scope>NUCLEOTIDE SEQUENCE</scope>
    <source>
        <strain evidence="1">YIM B02566</strain>
    </source>
</reference>
<comment type="caution">
    <text evidence="1">The sequence shown here is derived from an EMBL/GenBank/DDBJ whole genome shotgun (WGS) entry which is preliminary data.</text>
</comment>
<keyword evidence="2" id="KW-1185">Reference proteome</keyword>
<proteinExistence type="predicted"/>
<sequence>MSLRPSSATTQLTGAAGVITVGIAVTILREPALPVHVKALFIAAAAAVVMIIIETALFRTHCNPSTGLTSSPNRPFSLERTIRKVTGLYATFSVIAAGYWFFPVYRRPVFDNFWPAIELVMPCVILAAPIYIAFIDRRLREPEDTYAAIGSFILHGKVPSDMGQIGQHALGWAVKAFFLPLMFAYMCGSLNAFLTGLQQDELGRLALHRLIVTFFFLLDVSFAVAGYSLTLRILDTHVRSAEPTAFGWFVCLLCYDPFVVVMNAYFSRDVLDNNWFALLAAWPALQIFWSAAILICLFIYVWSTVSFGLRFSNLTHRGIITSGPYRFVKHPAYITKNLAWWLVSLPFFNEAGLAEGLRNSLMLLCINGVYLLRAWTEERHLARDPTYRAYQDYIHEHGLWAQVIRSAAPIGAALASPLRATGARSDDQSDR</sequence>